<dbReference type="NCBIfam" id="TIGR01613">
    <property type="entry name" value="primase_Cterm"/>
    <property type="match status" value="1"/>
</dbReference>
<dbReference type="RefSeq" id="WP_012812252.1">
    <property type="nucleotide sequence ID" value="NC_013208.1"/>
</dbReference>
<feature type="domain" description="SF3 helicase" evidence="4">
    <location>
        <begin position="717"/>
        <end position="872"/>
    </location>
</feature>
<keyword evidence="3" id="KW-0067">ATP-binding</keyword>
<dbReference type="AlphaFoldDB" id="C8WYQ1"/>
<reference evidence="6" key="1">
    <citation type="submission" date="2009-09" db="EMBL/GenBank/DDBJ databases">
        <title>The complete plasmid3 of Alicyclobacillus acidocaldarius subsp. acidocaldarius DSM 446.</title>
        <authorList>
            <consortium name="US DOE Joint Genome Institute (JGI-PGF)"/>
            <person name="Lucas S."/>
            <person name="Copeland A."/>
            <person name="Lapidus A."/>
            <person name="Glavina del Rio T."/>
            <person name="Dalin E."/>
            <person name="Tice H."/>
            <person name="Bruce D."/>
            <person name="Goodwin L."/>
            <person name="Pitluck S."/>
            <person name="Kyrpides N."/>
            <person name="Mavromatis K."/>
            <person name="Ivanova N."/>
            <person name="Ovchinnikova G."/>
            <person name="Chertkov O."/>
            <person name="Sims D."/>
            <person name="Brettin T."/>
            <person name="Detter J.C."/>
            <person name="Han C."/>
            <person name="Larimer F."/>
            <person name="Land M."/>
            <person name="Hauser L."/>
            <person name="Markowitz V."/>
            <person name="Cheng J.-F."/>
            <person name="Hugenholtz P."/>
            <person name="Woyke T."/>
            <person name="Wu D."/>
            <person name="Pukall R."/>
            <person name="Klenk H.-P."/>
            <person name="Eisen J.A."/>
        </authorList>
    </citation>
    <scope>NUCLEOTIDE SEQUENCE [LARGE SCALE GENOMIC DNA]</scope>
    <source>
        <strain evidence="6">ATCC 27009 / DSM 446 / BCRC 14685 / JCM 5260 / KCTC 1825 / NBRC 15652 / NCIMB 11725 / NRRL B-14509 / 104-IA</strain>
        <plasmid evidence="6">pAACI03</plasmid>
    </source>
</reference>
<dbReference type="Pfam" id="PF19263">
    <property type="entry name" value="DUF5906"/>
    <property type="match status" value="1"/>
</dbReference>
<dbReference type="GO" id="GO:0016787">
    <property type="term" value="F:hydrolase activity"/>
    <property type="evidence" value="ECO:0007669"/>
    <property type="project" value="UniProtKB-KW"/>
</dbReference>
<accession>C8WYQ1</accession>
<dbReference type="PANTHER" id="PTHR35372">
    <property type="entry name" value="ATP BINDING PROTEIN-RELATED"/>
    <property type="match status" value="1"/>
</dbReference>
<proteinExistence type="predicted"/>
<protein>
    <submittedName>
        <fullName evidence="5">Phage/plasmid primase, P4 family</fullName>
    </submittedName>
</protein>
<keyword evidence="2" id="KW-0378">Hydrolase</keyword>
<dbReference type="GO" id="GO:0005524">
    <property type="term" value="F:ATP binding"/>
    <property type="evidence" value="ECO:0007669"/>
    <property type="project" value="UniProtKB-KW"/>
</dbReference>
<dbReference type="InterPro" id="IPR006500">
    <property type="entry name" value="Helicase_put_C_phage/plasmid"/>
</dbReference>
<keyword evidence="1" id="KW-0547">Nucleotide-binding</keyword>
<sequence length="1061" mass="121633">MDSKCRLCQSKLKEDVVGLWLQGTSYRKLAEWCEQQGEFISHSAIGVHLLKHELKGDPDLSVDFLRWWFDGLCGYVEIRPIANRRNDKDAAVKAARARRSFTTKELDQLRDYLSRGYRDPTMVRCGWYFGVCLRDKPVKKTEDGEWVGGRAEDVVACPGVWADIDDHGDDGDDERIAQAERALIGLGELGFFPSAVVQSGGGRGRHVYYRFKRSADVATVRRIAAKLAVLLGSDASVAEPARIMRLPGSMHTKSGQIVQVAWVERRDEARYEPTAIETAIEEVAKALGIDLDAPEPTSPSNREESMGDWAPVPLDFVKEQLPTICPRFEAYVREPNMVSEPVWYRMGCVLKALNPASSSLFHEWSQAYDAGPGKRYNWSEAEKKFRGAKPVGVRCATFESLDPMEICRRCVHYSKNSSPATFVRKAYAAQLGLPGIYGRPGQDFTEADLPKMDGLPALDNEEEAEEAWKDGLLSDEQVDPNEAFETADATSTYIEGELEEVLRERDERVLATGAVPSDYWRQQGMRFDIAADWMRNSGFRAVEYDEEKEKYKLVHIDFVRALYEDFPSYYFYSGINLYNGKYYDFKKSDAAFIKRFMAHALMTEHKHWVTPTMLNNLFTLYKTWLEADEVRNVEDAKVSSFFDTDPLFPVQNGILDVSSLKRPVMRDFSPDYLVTWQIDAAWLREWEMPRRGHWTLAMEQAEKDVSDLFREFDLSEETTTALFEAIGYSLAKFDVDEQRYFVLLGPGYNGKGTLLRLLESLFGKFVETVTLQELVENRFAASRLARASINIVADASNQTLKDTETIKKLTGNDLLTAEMKYRDAFPFRPRIKLWMASNHLPPTPDGSFGFFRRPLIFPFHRQLPMKPADWERRLRTPEAKSYLLYLAIKHYLNMRAEGRKLTESKEMLRTRMDYWAANDIVQAAIQYGIFEFPDSQNKDRKDYVVPRALATKAIELFAEELGRKKVSTNTLLERLRGNYADIKEVFATCEDGKRRHVWEGVRLGEVAYELKRVRHVPDPRTGEMVVITSYLMDEYEAEVKKGAEAVRKRWDANKYAGRKVQ</sequence>
<dbReference type="InterPro" id="IPR014015">
    <property type="entry name" value="Helicase_SF3_DNA-vir"/>
</dbReference>
<organism evidence="5 6">
    <name type="scientific">Alicyclobacillus acidocaldarius subsp. acidocaldarius (strain ATCC 27009 / DSM 446 / BCRC 14685 / JCM 5260 / KCTC 1825 / NBRC 15652 / NCIMB 11725 / NRRL B-14509 / 104-IA)</name>
    <name type="common">Bacillus acidocaldarius</name>
    <dbReference type="NCBI Taxonomy" id="521098"/>
    <lineage>
        <taxon>Bacteria</taxon>
        <taxon>Bacillati</taxon>
        <taxon>Bacillota</taxon>
        <taxon>Bacilli</taxon>
        <taxon>Bacillales</taxon>
        <taxon>Alicyclobacillaceae</taxon>
        <taxon>Alicyclobacillus</taxon>
    </lineage>
</organism>
<dbReference type="PANTHER" id="PTHR35372:SF2">
    <property type="entry name" value="SF3 HELICASE DOMAIN-CONTAINING PROTEIN"/>
    <property type="match status" value="1"/>
</dbReference>
<dbReference type="KEGG" id="aac:Aaci_3149"/>
<evidence type="ECO:0000256" key="3">
    <source>
        <dbReference type="ARBA" id="ARBA00022840"/>
    </source>
</evidence>
<dbReference type="InterPro" id="IPR027417">
    <property type="entry name" value="P-loop_NTPase"/>
</dbReference>
<evidence type="ECO:0000259" key="4">
    <source>
        <dbReference type="PROSITE" id="PS51206"/>
    </source>
</evidence>
<evidence type="ECO:0000313" key="6">
    <source>
        <dbReference type="Proteomes" id="UP000001917"/>
    </source>
</evidence>
<dbReference type="EMBL" id="CP001730">
    <property type="protein sequence ID" value="ACV60145.1"/>
    <property type="molecule type" value="Genomic_DNA"/>
</dbReference>
<dbReference type="SUPFAM" id="SSF52540">
    <property type="entry name" value="P-loop containing nucleoside triphosphate hydrolases"/>
    <property type="match status" value="1"/>
</dbReference>
<gene>
    <name evidence="5" type="ordered locus">Aaci_3149</name>
</gene>
<keyword evidence="6" id="KW-1185">Reference proteome</keyword>
<dbReference type="HOGENOM" id="CLU_289145_0_0_9"/>
<evidence type="ECO:0000256" key="2">
    <source>
        <dbReference type="ARBA" id="ARBA00022801"/>
    </source>
</evidence>
<dbReference type="InterPro" id="IPR045455">
    <property type="entry name" value="NrS-1_pol-like_helicase"/>
</dbReference>
<dbReference type="Gene3D" id="3.30.70.1790">
    <property type="entry name" value="RepB DNA-primase, N-terminal domain"/>
    <property type="match status" value="1"/>
</dbReference>
<name>C8WYQ1_ALIAD</name>
<geneLocation type="plasmid" evidence="5 6">
    <name>pAACI03</name>
</geneLocation>
<dbReference type="PROSITE" id="PS51206">
    <property type="entry name" value="SF3_HELICASE_1"/>
    <property type="match status" value="1"/>
</dbReference>
<dbReference type="Gene3D" id="3.40.50.300">
    <property type="entry name" value="P-loop containing nucleotide triphosphate hydrolases"/>
    <property type="match status" value="1"/>
</dbReference>
<evidence type="ECO:0000313" key="5">
    <source>
        <dbReference type="EMBL" id="ACV60145.1"/>
    </source>
</evidence>
<keyword evidence="5" id="KW-0614">Plasmid</keyword>
<dbReference type="Proteomes" id="UP000001917">
    <property type="component" value="Plasmid pAACI03"/>
</dbReference>
<dbReference type="InterPro" id="IPR051620">
    <property type="entry name" value="ORF904-like_C"/>
</dbReference>
<reference evidence="5 6" key="2">
    <citation type="journal article" date="2010" name="Stand. Genomic Sci.">
        <title>Complete genome sequence of Alicyclobacillus acidocaldarius type strain (104-IA).</title>
        <authorList>
            <person name="Mavromatis K."/>
            <person name="Sikorski J."/>
            <person name="Lapidus A."/>
            <person name="Glavina Del Rio T."/>
            <person name="Copeland A."/>
            <person name="Tice H."/>
            <person name="Cheng J.F."/>
            <person name="Lucas S."/>
            <person name="Chen F."/>
            <person name="Nolan M."/>
            <person name="Bruce D."/>
            <person name="Goodwin L."/>
            <person name="Pitluck S."/>
            <person name="Ivanova N."/>
            <person name="Ovchinnikova G."/>
            <person name="Pati A."/>
            <person name="Chen A."/>
            <person name="Palaniappan K."/>
            <person name="Land M."/>
            <person name="Hauser L."/>
            <person name="Chang Y.J."/>
            <person name="Jeffries C.D."/>
            <person name="Chain P."/>
            <person name="Meincke L."/>
            <person name="Sims D."/>
            <person name="Chertkov O."/>
            <person name="Han C."/>
            <person name="Brettin T."/>
            <person name="Detter J.C."/>
            <person name="Wahrenburg C."/>
            <person name="Rohde M."/>
            <person name="Pukall R."/>
            <person name="Goker M."/>
            <person name="Bristow J."/>
            <person name="Eisen J.A."/>
            <person name="Markowitz V."/>
            <person name="Hugenholtz P."/>
            <person name="Klenk H.P."/>
            <person name="Kyrpides N.C."/>
        </authorList>
    </citation>
    <scope>NUCLEOTIDE SEQUENCE [LARGE SCALE GENOMIC DNA]</scope>
    <source>
        <strain evidence="6">ATCC 27009 / DSM 446 / BCRC 14685 / JCM 5260 / KCTC 1825 / NBRC 15652 / NCIMB 11725 / NRRL B-14509 / 104-IA</strain>
        <plasmid evidence="5 6">pAACI03</plasmid>
    </source>
</reference>
<evidence type="ECO:0000256" key="1">
    <source>
        <dbReference type="ARBA" id="ARBA00022741"/>
    </source>
</evidence>